<evidence type="ECO:0000256" key="7">
    <source>
        <dbReference type="SAM" id="MobiDB-lite"/>
    </source>
</evidence>
<feature type="compositionally biased region" description="Low complexity" evidence="7">
    <location>
        <begin position="40"/>
        <end position="76"/>
    </location>
</feature>
<keyword evidence="6 8" id="KW-0472">Membrane</keyword>
<accession>A0A6G1HD38</accession>
<dbReference type="AlphaFoldDB" id="A0A6G1HD38"/>
<dbReference type="GO" id="GO:0031966">
    <property type="term" value="C:mitochondrial membrane"/>
    <property type="evidence" value="ECO:0007669"/>
    <property type="project" value="UniProtKB-SubCell"/>
</dbReference>
<evidence type="ECO:0000256" key="6">
    <source>
        <dbReference type="ARBA" id="ARBA00023136"/>
    </source>
</evidence>
<evidence type="ECO:0000256" key="3">
    <source>
        <dbReference type="ARBA" id="ARBA00022737"/>
    </source>
</evidence>
<feature type="compositionally biased region" description="Low complexity" evidence="7">
    <location>
        <begin position="208"/>
        <end position="223"/>
    </location>
</feature>
<keyword evidence="3" id="KW-0677">Repeat</keyword>
<keyword evidence="4" id="KW-0999">Mitochondrion inner membrane</keyword>
<dbReference type="OrthoDB" id="77989at2759"/>
<gene>
    <name evidence="9" type="ORF">K402DRAFT_389342</name>
</gene>
<evidence type="ECO:0000313" key="9">
    <source>
        <dbReference type="EMBL" id="KAF1991146.1"/>
    </source>
</evidence>
<feature type="transmembrane region" description="Helical" evidence="8">
    <location>
        <begin position="524"/>
        <end position="545"/>
    </location>
</feature>
<evidence type="ECO:0000256" key="5">
    <source>
        <dbReference type="ARBA" id="ARBA00022989"/>
    </source>
</evidence>
<dbReference type="SUPFAM" id="SSF103506">
    <property type="entry name" value="Mitochondrial carrier"/>
    <property type="match status" value="1"/>
</dbReference>
<name>A0A6G1HD38_9PEZI</name>
<keyword evidence="10" id="KW-1185">Reference proteome</keyword>
<dbReference type="Proteomes" id="UP000800041">
    <property type="component" value="Unassembled WGS sequence"/>
</dbReference>
<feature type="compositionally biased region" description="Basic and acidic residues" evidence="7">
    <location>
        <begin position="226"/>
        <end position="236"/>
    </location>
</feature>
<keyword evidence="2 8" id="KW-0812">Transmembrane</keyword>
<protein>
    <submittedName>
        <fullName evidence="9">Mitochondrial carrier</fullName>
    </submittedName>
</protein>
<dbReference type="Gene3D" id="1.50.40.10">
    <property type="entry name" value="Mitochondrial carrier domain"/>
    <property type="match status" value="1"/>
</dbReference>
<organism evidence="9 10">
    <name type="scientific">Aulographum hederae CBS 113979</name>
    <dbReference type="NCBI Taxonomy" id="1176131"/>
    <lineage>
        <taxon>Eukaryota</taxon>
        <taxon>Fungi</taxon>
        <taxon>Dikarya</taxon>
        <taxon>Ascomycota</taxon>
        <taxon>Pezizomycotina</taxon>
        <taxon>Dothideomycetes</taxon>
        <taxon>Pleosporomycetidae</taxon>
        <taxon>Aulographales</taxon>
        <taxon>Aulographaceae</taxon>
    </lineage>
</organism>
<evidence type="ECO:0000256" key="8">
    <source>
        <dbReference type="SAM" id="Phobius"/>
    </source>
</evidence>
<proteinExistence type="predicted"/>
<comment type="subcellular location">
    <subcellularLocation>
        <location evidence="1">Mitochondrion membrane</location>
    </subcellularLocation>
</comment>
<evidence type="ECO:0000256" key="4">
    <source>
        <dbReference type="ARBA" id="ARBA00022792"/>
    </source>
</evidence>
<feature type="compositionally biased region" description="Low complexity" evidence="7">
    <location>
        <begin position="181"/>
        <end position="201"/>
    </location>
</feature>
<evidence type="ECO:0000256" key="2">
    <source>
        <dbReference type="ARBA" id="ARBA00022692"/>
    </source>
</evidence>
<reference evidence="9" key="1">
    <citation type="journal article" date="2020" name="Stud. Mycol.">
        <title>101 Dothideomycetes genomes: a test case for predicting lifestyles and emergence of pathogens.</title>
        <authorList>
            <person name="Haridas S."/>
            <person name="Albert R."/>
            <person name="Binder M."/>
            <person name="Bloem J."/>
            <person name="Labutti K."/>
            <person name="Salamov A."/>
            <person name="Andreopoulos B."/>
            <person name="Baker S."/>
            <person name="Barry K."/>
            <person name="Bills G."/>
            <person name="Bluhm B."/>
            <person name="Cannon C."/>
            <person name="Castanera R."/>
            <person name="Culley D."/>
            <person name="Daum C."/>
            <person name="Ezra D."/>
            <person name="Gonzalez J."/>
            <person name="Henrissat B."/>
            <person name="Kuo A."/>
            <person name="Liang C."/>
            <person name="Lipzen A."/>
            <person name="Lutzoni F."/>
            <person name="Magnuson J."/>
            <person name="Mondo S."/>
            <person name="Nolan M."/>
            <person name="Ohm R."/>
            <person name="Pangilinan J."/>
            <person name="Park H.-J."/>
            <person name="Ramirez L."/>
            <person name="Alfaro M."/>
            <person name="Sun H."/>
            <person name="Tritt A."/>
            <person name="Yoshinaga Y."/>
            <person name="Zwiers L.-H."/>
            <person name="Turgeon B."/>
            <person name="Goodwin S."/>
            <person name="Spatafora J."/>
            <person name="Crous P."/>
            <person name="Grigoriev I."/>
        </authorList>
    </citation>
    <scope>NUCLEOTIDE SEQUENCE</scope>
    <source>
        <strain evidence="9">CBS 113979</strain>
    </source>
</reference>
<dbReference type="EMBL" id="ML977140">
    <property type="protein sequence ID" value="KAF1991146.1"/>
    <property type="molecule type" value="Genomic_DNA"/>
</dbReference>
<keyword evidence="4" id="KW-0496">Mitochondrion</keyword>
<dbReference type="InterPro" id="IPR023395">
    <property type="entry name" value="MCP_dom_sf"/>
</dbReference>
<feature type="compositionally biased region" description="Acidic residues" evidence="7">
    <location>
        <begin position="171"/>
        <end position="180"/>
    </location>
</feature>
<feature type="region of interest" description="Disordered" evidence="7">
    <location>
        <begin position="1"/>
        <end position="76"/>
    </location>
</feature>
<dbReference type="PANTHER" id="PTHR24089">
    <property type="entry name" value="SOLUTE CARRIER FAMILY 25"/>
    <property type="match status" value="1"/>
</dbReference>
<feature type="transmembrane region" description="Helical" evidence="8">
    <location>
        <begin position="314"/>
        <end position="337"/>
    </location>
</feature>
<feature type="region of interest" description="Disordered" evidence="7">
    <location>
        <begin position="145"/>
        <end position="236"/>
    </location>
</feature>
<keyword evidence="5 8" id="KW-1133">Transmembrane helix</keyword>
<sequence length="548" mass="59206">MAMDHDSSPYASFKGMPTSRDTPNPLRPYYVPPSIGPEPNASASHSNTTYTYSTHTTSSSTHPRASFAAPPASKPSFGTSARDILSDYGDYLPDQSQPFELAGMAKKLMDQAIWNYTSVLLAQPFEVAKTVLQVHLAAQQQLDAALQTPRGGARSRQSSYKGSSRRYADEYSSEDEDSDNDSPSYFTSAAPASTSYSSRSPSSRRRQTPPSRSHSLTPTPSSSSRHRQDASTTHKLELRRPDSLFEVLGQLWQREGAWGVWKGTNSTFVYNVLSRTIESWTRSLLSALLNLPDPGLSGNSAVGGLDIVESPNPLLSLFVAVGAAGIAGVVLAPLDLVRTRLLLTSQSSPPRALIPSLRSLPSLIAHPELLLPTILHSSIPTAISASTPIVVRSTLRIDPILTPAAYGICSFLSSTVELFVKLPLETVLRRGQVHVLQEQATDRSVQRRRDPYSNFPGTKEADAEVRTVVEPGPWKGVWGTMWFIVREEGLTQTAVVAARPGTGLQGRKVRKGQGVRGLWRGWRVGFWGLVGVWGAAALGGAGGAGGEF</sequence>
<evidence type="ECO:0000256" key="1">
    <source>
        <dbReference type="ARBA" id="ARBA00004325"/>
    </source>
</evidence>
<evidence type="ECO:0000313" key="10">
    <source>
        <dbReference type="Proteomes" id="UP000800041"/>
    </source>
</evidence>